<feature type="domain" description="Vitellogenin" evidence="9">
    <location>
        <begin position="17"/>
        <end position="653"/>
    </location>
</feature>
<feature type="compositionally biased region" description="Basic and acidic residues" evidence="7">
    <location>
        <begin position="1231"/>
        <end position="1250"/>
    </location>
</feature>
<dbReference type="Gene3D" id="2.20.50.20">
    <property type="entry name" value="Lipovitellin. Chain A, domain 3"/>
    <property type="match status" value="1"/>
</dbReference>
<dbReference type="GO" id="GO:0032355">
    <property type="term" value="P:response to estradiol"/>
    <property type="evidence" value="ECO:0007669"/>
    <property type="project" value="TreeGrafter"/>
</dbReference>
<evidence type="ECO:0000313" key="12">
    <source>
        <dbReference type="RefSeq" id="XP_054836348.1"/>
    </source>
</evidence>
<dbReference type="Pfam" id="PF00094">
    <property type="entry name" value="VWD"/>
    <property type="match status" value="1"/>
</dbReference>
<dbReference type="Pfam" id="PF09172">
    <property type="entry name" value="Vit_open_b-sht"/>
    <property type="match status" value="1"/>
</dbReference>
<evidence type="ECO:0000256" key="1">
    <source>
        <dbReference type="ARBA" id="ARBA00022553"/>
    </source>
</evidence>
<dbReference type="GO" id="GO:0045735">
    <property type="term" value="F:nutrient reservoir activity"/>
    <property type="evidence" value="ECO:0007669"/>
    <property type="project" value="UniProtKB-KW"/>
</dbReference>
<dbReference type="Pfam" id="PF01347">
    <property type="entry name" value="Vitellogenin_N"/>
    <property type="match status" value="1"/>
</dbReference>
<dbReference type="PROSITE" id="PS51233">
    <property type="entry name" value="VWFD"/>
    <property type="match status" value="1"/>
</dbReference>
<dbReference type="SMART" id="SM01169">
    <property type="entry name" value="DUF1943"/>
    <property type="match status" value="1"/>
</dbReference>
<evidence type="ECO:0000256" key="2">
    <source>
        <dbReference type="ARBA" id="ARBA00022729"/>
    </source>
</evidence>
<dbReference type="SUPFAM" id="SSF56968">
    <property type="entry name" value="Lipovitellin-phosvitin complex, beta-sheet shell regions"/>
    <property type="match status" value="3"/>
</dbReference>
<dbReference type="Gene3D" id="2.30.230.10">
    <property type="entry name" value="Lipovitellin, beta-sheet shell regions, chain A"/>
    <property type="match status" value="1"/>
</dbReference>
<evidence type="ECO:0000256" key="4">
    <source>
        <dbReference type="ARBA" id="ARBA00023157"/>
    </source>
</evidence>
<feature type="compositionally biased region" description="Basic and acidic residues" evidence="7">
    <location>
        <begin position="1266"/>
        <end position="1292"/>
    </location>
</feature>
<evidence type="ECO:0000256" key="7">
    <source>
        <dbReference type="SAM" id="MobiDB-lite"/>
    </source>
</evidence>
<protein>
    <submittedName>
        <fullName evidence="12">Vitellogenin-1-like</fullName>
    </submittedName>
</protein>
<dbReference type="InterPro" id="IPR015255">
    <property type="entry name" value="Vitellinogen_open_b-sht"/>
</dbReference>
<keyword evidence="11" id="KW-1185">Reference proteome</keyword>
<name>A0AA97JDY4_EUBMA</name>
<keyword evidence="3" id="KW-0758">Storage protein</keyword>
<evidence type="ECO:0000256" key="5">
    <source>
        <dbReference type="ARBA" id="ARBA00023180"/>
    </source>
</evidence>
<dbReference type="InterPro" id="IPR015816">
    <property type="entry name" value="Vitellinogen_b-sht_N"/>
</dbReference>
<feature type="chain" id="PRO_5041682727" evidence="8">
    <location>
        <begin position="16"/>
        <end position="1717"/>
    </location>
</feature>
<feature type="region of interest" description="Disordered" evidence="7">
    <location>
        <begin position="1063"/>
        <end position="1311"/>
    </location>
</feature>
<comment type="caution">
    <text evidence="6">Lacks conserved residue(s) required for the propagation of feature annotation.</text>
</comment>
<gene>
    <name evidence="12" type="primary">LOC129330341</name>
</gene>
<dbReference type="KEGG" id="emc:129330341"/>
<feature type="compositionally biased region" description="Low complexity" evidence="7">
    <location>
        <begin position="1256"/>
        <end position="1265"/>
    </location>
</feature>
<dbReference type="Proteomes" id="UP001190640">
    <property type="component" value="Chromosome 5"/>
</dbReference>
<evidence type="ECO:0000256" key="8">
    <source>
        <dbReference type="SAM" id="SignalP"/>
    </source>
</evidence>
<sequence length="1717" mass="192555">MKVFILVLMLTLVEPGFSPNKCYTYKYELEQLTGVPSRWLSSAGIKLGCKVDICGVSPGVYRIQMYSVEVFEYNSNSPGPELHFIPSPKLTKSIAAKIENKVVAFQHKNGRVGKFMAPADYSVDGLNVHKGVVGIFQLSVKDKQSGYTLQEAGTGGICNTTYVIEETNKANQMKVMKAKNLNDCLIKVEKLVGAMHVTPCKECKERNKNSQGTITSSYYIKPTQEEAVVEQAYVMEIHQFTPFNEKDGGRILMQASQKLELIKVEERRPEELPANLKDSGTLAVHFSDESQQRSTPVKQLEHQIVDDMQYLAEHTHEKISSDCTKKFQQLVQLMHKANYELYDSVYRRCSQPSCRRIFWDVAASADNPQAIRFLKHKFEQKEISNFEAAQAVLISFHYSSPSLEFIEEAKLLVRVVHKHPHTFLFKTALLAYASLCQKYCTALNICPESVLQPVNEFATEVLSNPDDENIVLLLRTYANLQHRSVLKTFMKFMPGFATSDFSLRVRHTALLCLKSFAKKDPAWVRSISMQVFLNYKLHYSDRILAVMSLLSAKPSLPTLTILAKAMFKEPSTQVEWFFICYMRVLASSTAPDLQAVASASRMALNIVSSKYERPKYQDGRFFMLSFFKESLMAGMKTEVFILNNPGSIIPRFVSTRFETNILGNRFSPLEVGIGIQNLPEILGRRKHEPDSDNDSSVDARKLLKMQSDQKVMPREESHVGGYLQVFDQNVFAGTMDLKTVMEVYQVPLLTMVNLSLQGLYRQEDSIPWVTKLVDDLQRGAVIQWMKALTSVDASYAVPTCTGLILERSLSHVSITKLAGNAQAWFTPELPPDPKLYNIINANIRLKTKLAFSIDKRMIFRMGIRNSLLQAGLEEYVKLTVDLPIKAAVTVDINKRSYQLEIPPCKEEIDIISASSATYAVIGSVEEELAPKSTPVLLPEAWPIIIKQSFDSDSSSEESYQQKGRPYSEDNSAKKTYSAGQSAHHLPPVRQLLCLDANTFGSKTCIKYSGVHAGLIEDVPLNYFVGQHNITWTFYPVQSGPPIEKIQVTVQLGDEAAAQMVRSVRYGDEKTGSRKQKTSQSSKEESRSSSKSSSEEDENDNESSEDKTSSHDHFSSSEAARGNCGTKHSKRPKQTQSSSSSSSSSSQYSDRSRNNTSSHERSSRSSSNRDNRSEVQQEGRKKNRKHDSSKSVNSHQDEKRQLKRPVSKSGKTSSNRAPKYSDDFYDMSEAQEEQRRSLSSSESRHSSKSADSDSEDSSSSSSNSSSSEEREAQEEQRRSLSSSESRHSSKSADSDSEDSSSSSSSNSSSSEEVYFLGDTIPPNAIIKVQAVRSDNEKQGIQATVYVKSEVNKLDVQLLMVELAHTKWNMHLDVDVCPYKAKATLRMGNQGQEKILYMKVSKGHLGRKPAIQMKMKSKKLPLILRKPASKAMELIPGLAFALGFTSVYQKNPSDELVLRIAASSQQSVFVDCKVPGETFYKESLTVLPWISSVVLPQHYPSQEMTAFNSASEIALRLRRADEAVCQVDETSIRTFDNMTFNGTFNENCRTLIAQECTEKPQFTILTRKPKPDLPRTVYVHVDSRNITVIPTWNCSLLVLYNGKPIDGDLYEDNKGNVSIYRNDSLVIIKAPHQGLEDVTYDCETLWVTVSSWMRSKTCGLCGNNDGEKRNEGHMPNHELAYNDTALFHSWLLEDSDCGAGLYPVMGGAPQLASHYSILR</sequence>
<dbReference type="GeneID" id="129330341"/>
<dbReference type="InterPro" id="IPR015819">
    <property type="entry name" value="Lipid_transp_b-sht_shell"/>
</dbReference>
<dbReference type="GO" id="GO:0005319">
    <property type="term" value="F:lipid transporter activity"/>
    <property type="evidence" value="ECO:0007669"/>
    <property type="project" value="InterPro"/>
</dbReference>
<dbReference type="InterPro" id="IPR001747">
    <property type="entry name" value="Vitellogenin_N"/>
</dbReference>
<dbReference type="PROSITE" id="PS51211">
    <property type="entry name" value="VITELLOGENIN"/>
    <property type="match status" value="1"/>
</dbReference>
<keyword evidence="5" id="KW-0325">Glycoprotein</keyword>
<dbReference type="Gene3D" id="2.20.80.10">
    <property type="entry name" value="Lipovitellin-phosvitin complex, chain A, domain 4"/>
    <property type="match status" value="1"/>
</dbReference>
<evidence type="ECO:0000256" key="3">
    <source>
        <dbReference type="ARBA" id="ARBA00022761"/>
    </source>
</evidence>
<proteinExistence type="predicted"/>
<dbReference type="Pfam" id="PF09175">
    <property type="entry name" value="Vit_b-sht_shell"/>
    <property type="match status" value="1"/>
</dbReference>
<dbReference type="Gene3D" id="1.25.10.20">
    <property type="entry name" value="Vitellinogen, superhelical"/>
    <property type="match status" value="1"/>
</dbReference>
<keyword evidence="2 8" id="KW-0732">Signal</keyword>
<evidence type="ECO:0000256" key="6">
    <source>
        <dbReference type="PROSITE-ProRule" id="PRU00557"/>
    </source>
</evidence>
<dbReference type="SUPFAM" id="SSF48431">
    <property type="entry name" value="Lipovitellin-phosvitin complex, superhelical domain"/>
    <property type="match status" value="1"/>
</dbReference>
<dbReference type="InterPro" id="IPR015258">
    <property type="entry name" value="Vitellinogen_b-sht_shell"/>
</dbReference>
<dbReference type="PANTHER" id="PTHR23345">
    <property type="entry name" value="VITELLOGENIN-RELATED"/>
    <property type="match status" value="1"/>
</dbReference>
<keyword evidence="1" id="KW-0597">Phosphoprotein</keyword>
<feature type="compositionally biased region" description="Low complexity" evidence="7">
    <location>
        <begin position="1298"/>
        <end position="1311"/>
    </location>
</feature>
<dbReference type="PANTHER" id="PTHR23345:SF15">
    <property type="entry name" value="VITELLOGENIN 1-RELATED"/>
    <property type="match status" value="1"/>
</dbReference>
<organism evidence="11 12">
    <name type="scientific">Eublepharis macularius</name>
    <name type="common">Leopard gecko</name>
    <name type="synonym">Cyrtodactylus macularius</name>
    <dbReference type="NCBI Taxonomy" id="481883"/>
    <lineage>
        <taxon>Eukaryota</taxon>
        <taxon>Metazoa</taxon>
        <taxon>Chordata</taxon>
        <taxon>Craniata</taxon>
        <taxon>Vertebrata</taxon>
        <taxon>Euteleostomi</taxon>
        <taxon>Lepidosauria</taxon>
        <taxon>Squamata</taxon>
        <taxon>Bifurcata</taxon>
        <taxon>Gekkota</taxon>
        <taxon>Eublepharidae</taxon>
        <taxon>Eublepharinae</taxon>
        <taxon>Eublepharis</taxon>
    </lineage>
</organism>
<feature type="signal peptide" evidence="8">
    <location>
        <begin position="1"/>
        <end position="15"/>
    </location>
</feature>
<accession>A0AA97JDY4</accession>
<dbReference type="SMART" id="SM00216">
    <property type="entry name" value="VWD"/>
    <property type="match status" value="1"/>
</dbReference>
<feature type="disulfide bond" evidence="6">
    <location>
        <begin position="158"/>
        <end position="184"/>
    </location>
</feature>
<feature type="compositionally biased region" description="Low complexity" evidence="7">
    <location>
        <begin position="1136"/>
        <end position="1145"/>
    </location>
</feature>
<evidence type="ECO:0000313" key="11">
    <source>
        <dbReference type="Proteomes" id="UP001190640"/>
    </source>
</evidence>
<dbReference type="SMART" id="SM00638">
    <property type="entry name" value="LPD_N"/>
    <property type="match status" value="1"/>
</dbReference>
<reference evidence="12" key="1">
    <citation type="submission" date="2025-08" db="UniProtKB">
        <authorList>
            <consortium name="RefSeq"/>
        </authorList>
    </citation>
    <scope>IDENTIFICATION</scope>
    <source>
        <tissue evidence="12">Blood</tissue>
    </source>
</reference>
<dbReference type="GO" id="GO:0071391">
    <property type="term" value="P:cellular response to estrogen stimulus"/>
    <property type="evidence" value="ECO:0007669"/>
    <property type="project" value="TreeGrafter"/>
</dbReference>
<dbReference type="SMART" id="SM01170">
    <property type="entry name" value="DUF1944"/>
    <property type="match status" value="1"/>
</dbReference>
<dbReference type="InterPro" id="IPR015817">
    <property type="entry name" value="Vitellinogen_open_b-sht_sub1"/>
</dbReference>
<dbReference type="Gene3D" id="2.20.90.10">
    <property type="entry name" value="Vitellinogen, beta-sheet shell domain"/>
    <property type="match status" value="1"/>
</dbReference>
<feature type="compositionally biased region" description="Basic and acidic residues" evidence="7">
    <location>
        <begin position="1103"/>
        <end position="1114"/>
    </location>
</feature>
<dbReference type="InterPro" id="IPR001846">
    <property type="entry name" value="VWF_type-D"/>
</dbReference>
<dbReference type="RefSeq" id="XP_054836348.1">
    <property type="nucleotide sequence ID" value="XM_054980373.1"/>
</dbReference>
<keyword evidence="4 6" id="KW-1015">Disulfide bond</keyword>
<evidence type="ECO:0000259" key="10">
    <source>
        <dbReference type="PROSITE" id="PS51233"/>
    </source>
</evidence>
<feature type="compositionally biased region" description="Basic and acidic residues" evidence="7">
    <location>
        <begin position="1149"/>
        <end position="1179"/>
    </location>
</feature>
<dbReference type="InterPro" id="IPR050733">
    <property type="entry name" value="Vitellogenin/Apolipophorin"/>
</dbReference>
<feature type="region of interest" description="Disordered" evidence="7">
    <location>
        <begin position="952"/>
        <end position="981"/>
    </location>
</feature>
<dbReference type="InterPro" id="IPR011030">
    <property type="entry name" value="Lipovitellin_superhlx_dom"/>
</dbReference>
<dbReference type="InterPro" id="IPR037088">
    <property type="entry name" value="Vitellinogen_b-sht_shell_sf"/>
</dbReference>
<evidence type="ECO:0000259" key="9">
    <source>
        <dbReference type="PROSITE" id="PS51211"/>
    </source>
</evidence>
<feature type="domain" description="VWFD" evidence="10">
    <location>
        <begin position="1521"/>
        <end position="1696"/>
    </location>
</feature>
<feature type="disulfide bond" evidence="6">
    <location>
        <begin position="200"/>
        <end position="203"/>
    </location>
</feature>